<feature type="compositionally biased region" description="Basic and acidic residues" evidence="1">
    <location>
        <begin position="361"/>
        <end position="372"/>
    </location>
</feature>
<dbReference type="RefSeq" id="XP_044651032.1">
    <property type="nucleotide sequence ID" value="XM_044795097.1"/>
</dbReference>
<feature type="compositionally biased region" description="Basic and acidic residues" evidence="1">
    <location>
        <begin position="600"/>
        <end position="626"/>
    </location>
</feature>
<dbReference type="AlphaFoldDB" id="A0A9P3CA06"/>
<evidence type="ECO:0000256" key="1">
    <source>
        <dbReference type="SAM" id="MobiDB-lite"/>
    </source>
</evidence>
<dbReference type="Proteomes" id="UP000825890">
    <property type="component" value="Unassembled WGS sequence"/>
</dbReference>
<reference evidence="2 3" key="1">
    <citation type="submission" date="2021-01" db="EMBL/GenBank/DDBJ databases">
        <title>Cercospora kikuchii MAFF 305040 whole genome shotgun sequence.</title>
        <authorList>
            <person name="Kashiwa T."/>
            <person name="Suzuki T."/>
        </authorList>
    </citation>
    <scope>NUCLEOTIDE SEQUENCE [LARGE SCALE GENOMIC DNA]</scope>
    <source>
        <strain evidence="2 3">MAFF 305040</strain>
    </source>
</reference>
<proteinExistence type="predicted"/>
<gene>
    <name evidence="2" type="ORF">CKM354_000001600</name>
</gene>
<name>A0A9P3CA06_9PEZI</name>
<evidence type="ECO:0000313" key="2">
    <source>
        <dbReference type="EMBL" id="GIZ36545.1"/>
    </source>
</evidence>
<accession>A0A9P3CA06</accession>
<sequence>MEASQVETTASTPTPAQAPEPSRGSNTPQGSKVGGQTLPPGNSKLSKERREEFAQTIDLLAGELPENGTPIDPSFLLDGPCGNADDILDMYRSQLQHILEYPTKDKEMEDHKAEAYKALSYGISRFKDICIYEPVRDEHLEWARSGFVGEAPHHYFDEHGKTRQKDGKTDPTFKDRVRKSAAGQDREEDSEMKDADIADFFPSDMKPYQVQWEQATKLWREILDHPRTYVDKNSDGRVRASKINYTIADMQLRDGKQRLDLKVPWEEMLVLLVYSVTLAVNPGDKSLPQDRESLHRGREVLRERLARNRQPEEWAAMMDEAIEQKSIEWSKAREQHIPESKITERNTLWPEDFLKRLHGGGAHEEPSPESKEAASGGSADGGANDGAANGSQSGRTGVNPEPTGDDMKPTTRKGVYRCELKPNHVTYEGKERRIGGLRDCGRTIRGVRVPMWQVLVQITDDDTEFCVWHIVASSKLGPRVAERYLEKGEKRVIGNMRGTAQDIEDISTFNWGGIAFIPHETDYRRPVTFIFGNFGEVNEFDKNATFWSRSLLGKHFNQAFVDERIDLLLGKTNAAPYPTPRKTRNQNRNKSAGRGISDAAHSETEAEERSNFERTKHGKSKKDALHESSASEDDGDSTEAEYQEFLKFKARRRKAAKK</sequence>
<feature type="region of interest" description="Disordered" evidence="1">
    <location>
        <begin position="1"/>
        <end position="52"/>
    </location>
</feature>
<dbReference type="GeneID" id="68285591"/>
<evidence type="ECO:0000313" key="3">
    <source>
        <dbReference type="Proteomes" id="UP000825890"/>
    </source>
</evidence>
<keyword evidence="3" id="KW-1185">Reference proteome</keyword>
<feature type="compositionally biased region" description="Basic and acidic residues" evidence="1">
    <location>
        <begin position="155"/>
        <end position="175"/>
    </location>
</feature>
<organism evidence="2 3">
    <name type="scientific">Cercospora kikuchii</name>
    <dbReference type="NCBI Taxonomy" id="84275"/>
    <lineage>
        <taxon>Eukaryota</taxon>
        <taxon>Fungi</taxon>
        <taxon>Dikarya</taxon>
        <taxon>Ascomycota</taxon>
        <taxon>Pezizomycotina</taxon>
        <taxon>Dothideomycetes</taxon>
        <taxon>Dothideomycetidae</taxon>
        <taxon>Mycosphaerellales</taxon>
        <taxon>Mycosphaerellaceae</taxon>
        <taxon>Cercospora</taxon>
    </lineage>
</organism>
<feature type="region of interest" description="Disordered" evidence="1">
    <location>
        <begin position="573"/>
        <end position="640"/>
    </location>
</feature>
<feature type="compositionally biased region" description="Acidic residues" evidence="1">
    <location>
        <begin position="630"/>
        <end position="640"/>
    </location>
</feature>
<feature type="region of interest" description="Disordered" evidence="1">
    <location>
        <begin position="155"/>
        <end position="194"/>
    </location>
</feature>
<dbReference type="EMBL" id="BOLY01000001">
    <property type="protein sequence ID" value="GIZ36545.1"/>
    <property type="molecule type" value="Genomic_DNA"/>
</dbReference>
<feature type="region of interest" description="Disordered" evidence="1">
    <location>
        <begin position="357"/>
        <end position="414"/>
    </location>
</feature>
<feature type="compositionally biased region" description="Low complexity" evidence="1">
    <location>
        <begin position="7"/>
        <end position="22"/>
    </location>
</feature>
<dbReference type="OrthoDB" id="10323413at2759"/>
<protein>
    <submittedName>
        <fullName evidence="2">Uncharacterized protein</fullName>
    </submittedName>
</protein>
<comment type="caution">
    <text evidence="2">The sequence shown here is derived from an EMBL/GenBank/DDBJ whole genome shotgun (WGS) entry which is preliminary data.</text>
</comment>